<keyword evidence="4" id="KW-1185">Reference proteome</keyword>
<feature type="region of interest" description="Disordered" evidence="1">
    <location>
        <begin position="1"/>
        <end position="22"/>
    </location>
</feature>
<evidence type="ECO:0000256" key="2">
    <source>
        <dbReference type="SAM" id="Phobius"/>
    </source>
</evidence>
<reference evidence="3" key="1">
    <citation type="submission" date="2020-11" db="EMBL/GenBank/DDBJ databases">
        <title>Sequencing the genomes of 1000 actinobacteria strains.</title>
        <authorList>
            <person name="Klenk H.-P."/>
        </authorList>
    </citation>
    <scope>NUCLEOTIDE SEQUENCE</scope>
    <source>
        <strain evidence="3">DSM 43175</strain>
    </source>
</reference>
<dbReference type="Proteomes" id="UP000614047">
    <property type="component" value="Unassembled WGS sequence"/>
</dbReference>
<dbReference type="AlphaFoldDB" id="A0A931DNT0"/>
<sequence>MSETPNDPAGTTHQFQNFAAQRPAEKPKPVNVGLIVGAVVGVALLAVVVIAVVRML</sequence>
<feature type="compositionally biased region" description="Polar residues" evidence="1">
    <location>
        <begin position="1"/>
        <end position="19"/>
    </location>
</feature>
<protein>
    <submittedName>
        <fullName evidence="3">Uncharacterized protein</fullName>
    </submittedName>
</protein>
<comment type="caution">
    <text evidence="3">The sequence shown here is derived from an EMBL/GenBank/DDBJ whole genome shotgun (WGS) entry which is preliminary data.</text>
</comment>
<dbReference type="RefSeq" id="WP_197014277.1">
    <property type="nucleotide sequence ID" value="NZ_BAABES010000002.1"/>
</dbReference>
<keyword evidence="2" id="KW-0812">Transmembrane</keyword>
<feature type="transmembrane region" description="Helical" evidence="2">
    <location>
        <begin position="32"/>
        <end position="53"/>
    </location>
</feature>
<accession>A0A931DNT0</accession>
<evidence type="ECO:0000256" key="1">
    <source>
        <dbReference type="SAM" id="MobiDB-lite"/>
    </source>
</evidence>
<name>A0A931DNT0_9ACTN</name>
<organism evidence="3 4">
    <name type="scientific">Actinomadura viridis</name>
    <dbReference type="NCBI Taxonomy" id="58110"/>
    <lineage>
        <taxon>Bacteria</taxon>
        <taxon>Bacillati</taxon>
        <taxon>Actinomycetota</taxon>
        <taxon>Actinomycetes</taxon>
        <taxon>Streptosporangiales</taxon>
        <taxon>Thermomonosporaceae</taxon>
        <taxon>Actinomadura</taxon>
    </lineage>
</organism>
<proteinExistence type="predicted"/>
<evidence type="ECO:0000313" key="4">
    <source>
        <dbReference type="Proteomes" id="UP000614047"/>
    </source>
</evidence>
<gene>
    <name evidence="3" type="ORF">IW256_006147</name>
</gene>
<dbReference type="EMBL" id="JADOUA010000001">
    <property type="protein sequence ID" value="MBG6092034.1"/>
    <property type="molecule type" value="Genomic_DNA"/>
</dbReference>
<keyword evidence="2" id="KW-1133">Transmembrane helix</keyword>
<keyword evidence="2" id="KW-0472">Membrane</keyword>
<evidence type="ECO:0000313" key="3">
    <source>
        <dbReference type="EMBL" id="MBG6092034.1"/>
    </source>
</evidence>